<keyword evidence="3" id="KW-1185">Reference proteome</keyword>
<gene>
    <name evidence="2" type="ORF">GPA21_01550</name>
</gene>
<keyword evidence="1" id="KW-0472">Membrane</keyword>
<feature type="transmembrane region" description="Helical" evidence="1">
    <location>
        <begin position="44"/>
        <end position="61"/>
    </location>
</feature>
<keyword evidence="1" id="KW-1133">Transmembrane helix</keyword>
<accession>A0A972F5G7</accession>
<reference evidence="2" key="1">
    <citation type="submission" date="2019-12" db="EMBL/GenBank/DDBJ databases">
        <title>Comparative genomics gives insights into the taxonomy of the Azoarcus-Aromatoleum group and reveals separate origins of nif in the plant-associated Azoarcus and non-plant-associated Aromatoleum sub-groups.</title>
        <authorList>
            <person name="Lafos M."/>
            <person name="Maluk M."/>
            <person name="Batista M."/>
            <person name="Junghare M."/>
            <person name="Carmona M."/>
            <person name="Faoro H."/>
            <person name="Cruz L.M."/>
            <person name="Battistoni F."/>
            <person name="De Souza E."/>
            <person name="Pedrosa F."/>
            <person name="Chen W.-M."/>
            <person name="Poole P.S."/>
            <person name="Dixon R.A."/>
            <person name="James E.K."/>
        </authorList>
    </citation>
    <scope>NUCLEOTIDE SEQUENCE</scope>
    <source>
        <strain evidence="2">NSC3</strain>
    </source>
</reference>
<evidence type="ECO:0000256" key="1">
    <source>
        <dbReference type="SAM" id="Phobius"/>
    </source>
</evidence>
<protein>
    <submittedName>
        <fullName evidence="2">Uncharacterized protein</fullName>
    </submittedName>
</protein>
<keyword evidence="1" id="KW-0812">Transmembrane</keyword>
<sequence length="62" mass="6726">MLTRKSCRACRGQEFLGVECAWPATDCLGSIAQGRPLRRWPQRIATVGAAIALATLLVAWLA</sequence>
<dbReference type="AlphaFoldDB" id="A0A972F5G7"/>
<evidence type="ECO:0000313" key="2">
    <source>
        <dbReference type="EMBL" id="NMG01661.1"/>
    </source>
</evidence>
<dbReference type="RefSeq" id="WP_168986454.1">
    <property type="nucleotide sequence ID" value="NZ_CAWPHM010000286.1"/>
</dbReference>
<dbReference type="Proteomes" id="UP000599523">
    <property type="component" value="Unassembled WGS sequence"/>
</dbReference>
<evidence type="ECO:0000313" key="3">
    <source>
        <dbReference type="Proteomes" id="UP000599523"/>
    </source>
</evidence>
<name>A0A972F5G7_9RHOO</name>
<dbReference type="EMBL" id="WTVM01000005">
    <property type="protein sequence ID" value="NMG01661.1"/>
    <property type="molecule type" value="Genomic_DNA"/>
</dbReference>
<proteinExistence type="predicted"/>
<organism evidence="2 3">
    <name type="scientific">Azoarcus taiwanensis</name>
    <dbReference type="NCBI Taxonomy" id="666964"/>
    <lineage>
        <taxon>Bacteria</taxon>
        <taxon>Pseudomonadati</taxon>
        <taxon>Pseudomonadota</taxon>
        <taxon>Betaproteobacteria</taxon>
        <taxon>Rhodocyclales</taxon>
        <taxon>Zoogloeaceae</taxon>
        <taxon>Azoarcus</taxon>
    </lineage>
</organism>
<comment type="caution">
    <text evidence="2">The sequence shown here is derived from an EMBL/GenBank/DDBJ whole genome shotgun (WGS) entry which is preliminary data.</text>
</comment>